<dbReference type="GO" id="GO:0001786">
    <property type="term" value="F:phosphatidylserine binding"/>
    <property type="evidence" value="ECO:0007669"/>
    <property type="project" value="TreeGrafter"/>
</dbReference>
<evidence type="ECO:0000313" key="3">
    <source>
        <dbReference type="WBParaSite" id="EEL_0000198901-mRNA-1"/>
    </source>
</evidence>
<name>A0A0R3RKI0_9BILA</name>
<sequence>VCIRVRLTQNNVTQTKQSRVIKGTCNATYKEAIMFLVKTRSADLEDTSIIVSVHDLSRTTSGDDLIGSVFLGKSAVDKSEHEQWKNTIEHAGKEFKSVHHLKARVEAPNVHVTEATSDSD</sequence>
<dbReference type="GO" id="GO:0000149">
    <property type="term" value="F:SNARE binding"/>
    <property type="evidence" value="ECO:0007669"/>
    <property type="project" value="TreeGrafter"/>
</dbReference>
<dbReference type="GO" id="GO:0017156">
    <property type="term" value="P:calcium-ion regulated exocytosis"/>
    <property type="evidence" value="ECO:0007669"/>
    <property type="project" value="TreeGrafter"/>
</dbReference>
<dbReference type="PROSITE" id="PS50004">
    <property type="entry name" value="C2"/>
    <property type="match status" value="1"/>
</dbReference>
<proteinExistence type="predicted"/>
<dbReference type="GO" id="GO:0070382">
    <property type="term" value="C:exocytic vesicle"/>
    <property type="evidence" value="ECO:0007669"/>
    <property type="project" value="TreeGrafter"/>
</dbReference>
<dbReference type="GO" id="GO:0005886">
    <property type="term" value="C:plasma membrane"/>
    <property type="evidence" value="ECO:0007669"/>
    <property type="project" value="TreeGrafter"/>
</dbReference>
<dbReference type="GO" id="GO:0005544">
    <property type="term" value="F:calcium-dependent phospholipid binding"/>
    <property type="evidence" value="ECO:0007669"/>
    <property type="project" value="TreeGrafter"/>
</dbReference>
<accession>A0A0R3RKI0</accession>
<dbReference type="PANTHER" id="PTHR10024:SF348">
    <property type="entry name" value="SYNAPTOTAGMIN-17"/>
    <property type="match status" value="1"/>
</dbReference>
<dbReference type="InterPro" id="IPR000008">
    <property type="entry name" value="C2_dom"/>
</dbReference>
<organism evidence="2 3">
    <name type="scientific">Elaeophora elaphi</name>
    <dbReference type="NCBI Taxonomy" id="1147741"/>
    <lineage>
        <taxon>Eukaryota</taxon>
        <taxon>Metazoa</taxon>
        <taxon>Ecdysozoa</taxon>
        <taxon>Nematoda</taxon>
        <taxon>Chromadorea</taxon>
        <taxon>Rhabditida</taxon>
        <taxon>Spirurina</taxon>
        <taxon>Spiruromorpha</taxon>
        <taxon>Filarioidea</taxon>
        <taxon>Onchocercidae</taxon>
        <taxon>Elaeophora</taxon>
    </lineage>
</organism>
<evidence type="ECO:0000259" key="1">
    <source>
        <dbReference type="PROSITE" id="PS50004"/>
    </source>
</evidence>
<dbReference type="SUPFAM" id="SSF49562">
    <property type="entry name" value="C2 domain (Calcium/lipid-binding domain, CaLB)"/>
    <property type="match status" value="1"/>
</dbReference>
<dbReference type="AlphaFoldDB" id="A0A0R3RKI0"/>
<reference evidence="3" key="1">
    <citation type="submission" date="2017-02" db="UniProtKB">
        <authorList>
            <consortium name="WormBaseParasite"/>
        </authorList>
    </citation>
    <scope>IDENTIFICATION</scope>
</reference>
<dbReference type="PANTHER" id="PTHR10024">
    <property type="entry name" value="SYNAPTOTAGMIN"/>
    <property type="match status" value="1"/>
</dbReference>
<dbReference type="Gene3D" id="2.60.40.150">
    <property type="entry name" value="C2 domain"/>
    <property type="match status" value="1"/>
</dbReference>
<dbReference type="GO" id="GO:0005509">
    <property type="term" value="F:calcium ion binding"/>
    <property type="evidence" value="ECO:0007669"/>
    <property type="project" value="TreeGrafter"/>
</dbReference>
<dbReference type="InterPro" id="IPR035892">
    <property type="entry name" value="C2_domain_sf"/>
</dbReference>
<evidence type="ECO:0000313" key="2">
    <source>
        <dbReference type="Proteomes" id="UP000050640"/>
    </source>
</evidence>
<dbReference type="GO" id="GO:0030276">
    <property type="term" value="F:clathrin binding"/>
    <property type="evidence" value="ECO:0007669"/>
    <property type="project" value="TreeGrafter"/>
</dbReference>
<keyword evidence="2" id="KW-1185">Reference proteome</keyword>
<dbReference type="Pfam" id="PF00168">
    <property type="entry name" value="C2"/>
    <property type="match status" value="1"/>
</dbReference>
<dbReference type="WBParaSite" id="EEL_0000198901-mRNA-1">
    <property type="protein sequence ID" value="EEL_0000198901-mRNA-1"/>
    <property type="gene ID" value="EEL_0000198901"/>
</dbReference>
<feature type="domain" description="C2" evidence="1">
    <location>
        <begin position="1"/>
        <end position="85"/>
    </location>
</feature>
<dbReference type="STRING" id="1147741.A0A0R3RKI0"/>
<dbReference type="Proteomes" id="UP000050640">
    <property type="component" value="Unplaced"/>
</dbReference>
<protein>
    <submittedName>
        <fullName evidence="3">C2 domain-containing protein</fullName>
    </submittedName>
</protein>